<dbReference type="GO" id="GO:0016747">
    <property type="term" value="F:acyltransferase activity, transferring groups other than amino-acyl groups"/>
    <property type="evidence" value="ECO:0007669"/>
    <property type="project" value="InterPro"/>
</dbReference>
<evidence type="ECO:0000259" key="4">
    <source>
        <dbReference type="PROSITE" id="PS51186"/>
    </source>
</evidence>
<comment type="caution">
    <text evidence="5">The sequence shown here is derived from an EMBL/GenBank/DDBJ whole genome shotgun (WGS) entry which is preliminary data.</text>
</comment>
<evidence type="ECO:0000313" key="6">
    <source>
        <dbReference type="Proteomes" id="UP000679779"/>
    </source>
</evidence>
<dbReference type="PANTHER" id="PTHR43792:SF8">
    <property type="entry name" value="[RIBOSOMAL PROTEIN US5]-ALANINE N-ACETYLTRANSFERASE"/>
    <property type="match status" value="1"/>
</dbReference>
<accession>A0A919XK75</accession>
<dbReference type="InterPro" id="IPR000182">
    <property type="entry name" value="GNAT_dom"/>
</dbReference>
<dbReference type="InterPro" id="IPR016181">
    <property type="entry name" value="Acyl_CoA_acyltransferase"/>
</dbReference>
<dbReference type="Proteomes" id="UP000679779">
    <property type="component" value="Unassembled WGS sequence"/>
</dbReference>
<keyword evidence="2" id="KW-0012">Acyltransferase</keyword>
<keyword evidence="6" id="KW-1185">Reference proteome</keyword>
<evidence type="ECO:0000256" key="3">
    <source>
        <dbReference type="ARBA" id="ARBA00038502"/>
    </source>
</evidence>
<dbReference type="EMBL" id="BORQ01000010">
    <property type="protein sequence ID" value="GIO34461.1"/>
    <property type="molecule type" value="Genomic_DNA"/>
</dbReference>
<proteinExistence type="inferred from homology"/>
<evidence type="ECO:0000256" key="2">
    <source>
        <dbReference type="ARBA" id="ARBA00023315"/>
    </source>
</evidence>
<dbReference type="RefSeq" id="WP_160043974.1">
    <property type="nucleotide sequence ID" value="NZ_BORQ01000010.1"/>
</dbReference>
<dbReference type="PANTHER" id="PTHR43792">
    <property type="entry name" value="GNAT FAMILY, PUTATIVE (AFU_ORTHOLOGUE AFUA_3G00765)-RELATED-RELATED"/>
    <property type="match status" value="1"/>
</dbReference>
<dbReference type="Gene3D" id="3.40.630.30">
    <property type="match status" value="1"/>
</dbReference>
<comment type="similarity">
    <text evidence="3">Belongs to the acetyltransferase family. RimJ subfamily.</text>
</comment>
<keyword evidence="1" id="KW-0808">Transferase</keyword>
<sequence>MKTLPTTALERLLLRPFDMDDAKEVQKLAGDKYIAEMTLYIPHPYEDGVAETWIKTHAENFNEERSLELAIVHKEKNDLIGAICIAIHKEFRHGELAYWIGKKYNNNGYCTEAAKGIVRYAFEEMKLNRVFGRHLGKNPASGKVMQKLGMTYEGTLRQHVRKWGEYEDLVHYGLLKDEYLSGNC</sequence>
<dbReference type="AlphaFoldDB" id="A0A919XK75"/>
<reference evidence="5" key="1">
    <citation type="submission" date="2021-03" db="EMBL/GenBank/DDBJ databases">
        <title>Antimicrobial resistance genes in bacteria isolated from Japanese honey, and their potential for conferring macrolide and lincosamide resistance in the American foulbrood pathogen Paenibacillus larvae.</title>
        <authorList>
            <person name="Okamoto M."/>
            <person name="Kumagai M."/>
            <person name="Kanamori H."/>
            <person name="Takamatsu D."/>
        </authorList>
    </citation>
    <scope>NUCLEOTIDE SEQUENCE</scope>
    <source>
        <strain evidence="5">J2TS6</strain>
    </source>
</reference>
<dbReference type="PROSITE" id="PS51186">
    <property type="entry name" value="GNAT"/>
    <property type="match status" value="1"/>
</dbReference>
<dbReference type="Pfam" id="PF13302">
    <property type="entry name" value="Acetyltransf_3"/>
    <property type="match status" value="1"/>
</dbReference>
<dbReference type="InterPro" id="IPR051531">
    <property type="entry name" value="N-acetyltransferase"/>
</dbReference>
<protein>
    <submittedName>
        <fullName evidence="5">N-acetyltransferase</fullName>
    </submittedName>
</protein>
<evidence type="ECO:0000313" key="5">
    <source>
        <dbReference type="EMBL" id="GIO34461.1"/>
    </source>
</evidence>
<feature type="domain" description="N-acetyltransferase" evidence="4">
    <location>
        <begin position="12"/>
        <end position="179"/>
    </location>
</feature>
<gene>
    <name evidence="5" type="ORF">J2TS6_56020</name>
</gene>
<dbReference type="SUPFAM" id="SSF55729">
    <property type="entry name" value="Acyl-CoA N-acyltransferases (Nat)"/>
    <property type="match status" value="1"/>
</dbReference>
<organism evidence="5 6">
    <name type="scientific">Paenibacillus albilobatus</name>
    <dbReference type="NCBI Taxonomy" id="2716884"/>
    <lineage>
        <taxon>Bacteria</taxon>
        <taxon>Bacillati</taxon>
        <taxon>Bacillota</taxon>
        <taxon>Bacilli</taxon>
        <taxon>Bacillales</taxon>
        <taxon>Paenibacillaceae</taxon>
        <taxon>Paenibacillus</taxon>
    </lineage>
</organism>
<name>A0A919XK75_9BACL</name>
<evidence type="ECO:0000256" key="1">
    <source>
        <dbReference type="ARBA" id="ARBA00022679"/>
    </source>
</evidence>